<dbReference type="Pfam" id="PF22600">
    <property type="entry name" value="MTPAP-like_central"/>
    <property type="match status" value="1"/>
</dbReference>
<dbReference type="Gene3D" id="1.10.1410.10">
    <property type="match status" value="1"/>
</dbReference>
<dbReference type="EMBL" id="OV170226">
    <property type="protein sequence ID" value="CAH0727269.1"/>
    <property type="molecule type" value="Genomic_DNA"/>
</dbReference>
<keyword evidence="3" id="KW-1185">Reference proteome</keyword>
<dbReference type="InterPro" id="IPR054708">
    <property type="entry name" value="MTPAP-like_central"/>
</dbReference>
<proteinExistence type="predicted"/>
<accession>A0A8J9YCF1</accession>
<dbReference type="PANTHER" id="PTHR12271">
    <property type="entry name" value="POLY A POLYMERASE CID PAP -RELATED"/>
    <property type="match status" value="1"/>
</dbReference>
<organism evidence="2 3">
    <name type="scientific">Brenthis ino</name>
    <name type="common">lesser marbled fritillary</name>
    <dbReference type="NCBI Taxonomy" id="405034"/>
    <lineage>
        <taxon>Eukaryota</taxon>
        <taxon>Metazoa</taxon>
        <taxon>Ecdysozoa</taxon>
        <taxon>Arthropoda</taxon>
        <taxon>Hexapoda</taxon>
        <taxon>Insecta</taxon>
        <taxon>Pterygota</taxon>
        <taxon>Neoptera</taxon>
        <taxon>Endopterygota</taxon>
        <taxon>Lepidoptera</taxon>
        <taxon>Glossata</taxon>
        <taxon>Ditrysia</taxon>
        <taxon>Papilionoidea</taxon>
        <taxon>Nymphalidae</taxon>
        <taxon>Heliconiinae</taxon>
        <taxon>Argynnini</taxon>
        <taxon>Brenthis</taxon>
    </lineage>
</organism>
<evidence type="ECO:0000313" key="3">
    <source>
        <dbReference type="Proteomes" id="UP000838878"/>
    </source>
</evidence>
<dbReference type="Gene3D" id="3.30.460.10">
    <property type="entry name" value="Beta Polymerase, domain 2"/>
    <property type="match status" value="1"/>
</dbReference>
<dbReference type="SUPFAM" id="SSF81631">
    <property type="entry name" value="PAP/OAS1 substrate-binding domain"/>
    <property type="match status" value="1"/>
</dbReference>
<evidence type="ECO:0000313" key="2">
    <source>
        <dbReference type="EMBL" id="CAH0727269.1"/>
    </source>
</evidence>
<dbReference type="InterPro" id="IPR043519">
    <property type="entry name" value="NT_sf"/>
</dbReference>
<dbReference type="GO" id="GO:0031123">
    <property type="term" value="P:RNA 3'-end processing"/>
    <property type="evidence" value="ECO:0007669"/>
    <property type="project" value="TreeGrafter"/>
</dbReference>
<protein>
    <recommendedName>
        <fullName evidence="1">Poly(A) RNA polymerase mitochondrial-like central palm domain-containing protein</fullName>
    </recommendedName>
</protein>
<dbReference type="OrthoDB" id="407432at2759"/>
<evidence type="ECO:0000259" key="1">
    <source>
        <dbReference type="Pfam" id="PF22600"/>
    </source>
</evidence>
<dbReference type="SUPFAM" id="SSF81301">
    <property type="entry name" value="Nucleotidyltransferase"/>
    <property type="match status" value="1"/>
</dbReference>
<dbReference type="PANTHER" id="PTHR12271:SF66">
    <property type="entry name" value="TERMINAL URIDYLYLTRANSFERASE TAILOR"/>
    <property type="match status" value="1"/>
</dbReference>
<feature type="non-terminal residue" evidence="2">
    <location>
        <position position="404"/>
    </location>
</feature>
<gene>
    <name evidence="2" type="ORF">BINO364_LOCUS12637</name>
</gene>
<reference evidence="2" key="1">
    <citation type="submission" date="2021-12" db="EMBL/GenBank/DDBJ databases">
        <authorList>
            <person name="Martin H S."/>
        </authorList>
    </citation>
    <scope>NUCLEOTIDE SEQUENCE</scope>
</reference>
<dbReference type="AlphaFoldDB" id="A0A8J9YCF1"/>
<feature type="domain" description="Poly(A) RNA polymerase mitochondrial-like central palm" evidence="1">
    <location>
        <begin position="18"/>
        <end position="151"/>
    </location>
</feature>
<dbReference type="GO" id="GO:0050265">
    <property type="term" value="F:RNA uridylyltransferase activity"/>
    <property type="evidence" value="ECO:0007669"/>
    <property type="project" value="TreeGrafter"/>
</dbReference>
<dbReference type="CDD" id="cd05402">
    <property type="entry name" value="NT_PAP_TUTase"/>
    <property type="match status" value="1"/>
</dbReference>
<dbReference type="Proteomes" id="UP000838878">
    <property type="component" value="Chromosome 6"/>
</dbReference>
<name>A0A8J9YCF1_9NEOP</name>
<sequence>MDQNDILDTSQFSYEGNFEEQIQEIFQEVRLTRQEVEDLQMLLDDLNQSFSAVWPGSIVMPFGSIITGLGIKSSDVDCYVEVPSWVLNTERSVVLKAKYILMKRRDIFDQLFAIINAKVPIVKFFHVPTERNCDISFTSFMGVQNSKLIAYLLHLDERFLKLTILIKYWSKVHKFTGTNLLANYCLTMLVIFFLQQKHILPAISELQNGPGLYINGWNAAFSEVPYENNNNETLYQLIGGFFKYYHKFKFNDFIISPFVGQPIAKELFSRTDTVPMLFNIYKSCVSSDQYQPLRLDSFMCVQDPIEHNRNCAVAVHPKLAQKILSHFATAVNIYEQNDEKSFLKQLLSNSESTEIKKKKAKKPKQKQLVINNGISKHKNGTRNFSLNFKNKQRFYKNKPHRSWK</sequence>